<dbReference type="Proteomes" id="UP000809829">
    <property type="component" value="Unassembled WGS sequence"/>
</dbReference>
<dbReference type="EMBL" id="JAFBFC010000003">
    <property type="protein sequence ID" value="MBM7702875.1"/>
    <property type="molecule type" value="Genomic_DNA"/>
</dbReference>
<dbReference type="RefSeq" id="WP_205186242.1">
    <property type="nucleotide sequence ID" value="NZ_JAFBFC010000003.1"/>
</dbReference>
<name>A0ABS2QTY4_9BACI</name>
<evidence type="ECO:0000313" key="2">
    <source>
        <dbReference type="EMBL" id="MBM7702875.1"/>
    </source>
</evidence>
<gene>
    <name evidence="2" type="ORF">JOC83_001722</name>
</gene>
<proteinExistence type="predicted"/>
<evidence type="ECO:0000313" key="3">
    <source>
        <dbReference type="Proteomes" id="UP000809829"/>
    </source>
</evidence>
<sequence>MITFQQLLPVLLFSFVLFVGVVIYLNSEKKGGSLYHRMFKKNHQHDKE</sequence>
<protein>
    <recommendedName>
        <fullName evidence="4">ATP synthase F0 subunit 8</fullName>
    </recommendedName>
</protein>
<feature type="transmembrane region" description="Helical" evidence="1">
    <location>
        <begin position="6"/>
        <end position="25"/>
    </location>
</feature>
<keyword evidence="1" id="KW-1133">Transmembrane helix</keyword>
<reference evidence="2 3" key="1">
    <citation type="submission" date="2021-01" db="EMBL/GenBank/DDBJ databases">
        <title>Genomic Encyclopedia of Type Strains, Phase IV (KMG-IV): sequencing the most valuable type-strain genomes for metagenomic binning, comparative biology and taxonomic classification.</title>
        <authorList>
            <person name="Goeker M."/>
        </authorList>
    </citation>
    <scope>NUCLEOTIDE SEQUENCE [LARGE SCALE GENOMIC DNA]</scope>
    <source>
        <strain evidence="2 3">DSM 104297</strain>
    </source>
</reference>
<comment type="caution">
    <text evidence="2">The sequence shown here is derived from an EMBL/GenBank/DDBJ whole genome shotgun (WGS) entry which is preliminary data.</text>
</comment>
<accession>A0ABS2QTY4</accession>
<evidence type="ECO:0008006" key="4">
    <source>
        <dbReference type="Google" id="ProtNLM"/>
    </source>
</evidence>
<keyword evidence="1" id="KW-0812">Transmembrane</keyword>
<keyword evidence="3" id="KW-1185">Reference proteome</keyword>
<evidence type="ECO:0000256" key="1">
    <source>
        <dbReference type="SAM" id="Phobius"/>
    </source>
</evidence>
<organism evidence="2 3">
    <name type="scientific">Priestia iocasae</name>
    <dbReference type="NCBI Taxonomy" id="2291674"/>
    <lineage>
        <taxon>Bacteria</taxon>
        <taxon>Bacillati</taxon>
        <taxon>Bacillota</taxon>
        <taxon>Bacilli</taxon>
        <taxon>Bacillales</taxon>
        <taxon>Bacillaceae</taxon>
        <taxon>Priestia</taxon>
    </lineage>
</organism>
<keyword evidence="1" id="KW-0472">Membrane</keyword>